<dbReference type="InterPro" id="IPR036102">
    <property type="entry name" value="OsmC/Ohrsf"/>
</dbReference>
<protein>
    <submittedName>
        <fullName evidence="1">OsmC family protein</fullName>
        <ecNumber evidence="1">1.11.1.-</ecNumber>
    </submittedName>
</protein>
<reference evidence="2" key="1">
    <citation type="journal article" date="2019" name="Int. J. Syst. Evol. Microbiol.">
        <title>The Global Catalogue of Microorganisms (GCM) 10K type strain sequencing project: providing services to taxonomists for standard genome sequencing and annotation.</title>
        <authorList>
            <consortium name="The Broad Institute Genomics Platform"/>
            <consortium name="The Broad Institute Genome Sequencing Center for Infectious Disease"/>
            <person name="Wu L."/>
            <person name="Ma J."/>
        </authorList>
    </citation>
    <scope>NUCLEOTIDE SEQUENCE [LARGE SCALE GENOMIC DNA]</scope>
    <source>
        <strain evidence="2">KCTC 23299</strain>
    </source>
</reference>
<evidence type="ECO:0000313" key="2">
    <source>
        <dbReference type="Proteomes" id="UP001597511"/>
    </source>
</evidence>
<name>A0ABW6A7C0_9BACT</name>
<keyword evidence="1" id="KW-0575">Peroxidase</keyword>
<evidence type="ECO:0000313" key="1">
    <source>
        <dbReference type="EMBL" id="MFD2920667.1"/>
    </source>
</evidence>
<organism evidence="1 2">
    <name type="scientific">Terrimonas rubra</name>
    <dbReference type="NCBI Taxonomy" id="1035890"/>
    <lineage>
        <taxon>Bacteria</taxon>
        <taxon>Pseudomonadati</taxon>
        <taxon>Bacteroidota</taxon>
        <taxon>Chitinophagia</taxon>
        <taxon>Chitinophagales</taxon>
        <taxon>Chitinophagaceae</taxon>
        <taxon>Terrimonas</taxon>
    </lineage>
</organism>
<dbReference type="Pfam" id="PF02566">
    <property type="entry name" value="OsmC"/>
    <property type="match status" value="1"/>
</dbReference>
<dbReference type="EMBL" id="JBHUOZ010000003">
    <property type="protein sequence ID" value="MFD2920667.1"/>
    <property type="molecule type" value="Genomic_DNA"/>
</dbReference>
<dbReference type="SUPFAM" id="SSF82784">
    <property type="entry name" value="OsmC-like"/>
    <property type="match status" value="1"/>
</dbReference>
<dbReference type="PANTHER" id="PTHR39624">
    <property type="entry name" value="PROTEIN INVOLVED IN RIMO-MEDIATED BETA-METHYLTHIOLATION OF RIBOSOMAL PROTEIN S12 YCAO"/>
    <property type="match status" value="1"/>
</dbReference>
<comment type="caution">
    <text evidence="1">The sequence shown here is derived from an EMBL/GenBank/DDBJ whole genome shotgun (WGS) entry which is preliminary data.</text>
</comment>
<dbReference type="Gene3D" id="3.30.300.20">
    <property type="match status" value="1"/>
</dbReference>
<gene>
    <name evidence="1" type="ORF">ACFS6H_13165</name>
</gene>
<dbReference type="Proteomes" id="UP001597511">
    <property type="component" value="Unassembled WGS sequence"/>
</dbReference>
<dbReference type="EC" id="1.11.1.-" evidence="1"/>
<keyword evidence="2" id="KW-1185">Reference proteome</keyword>
<proteinExistence type="predicted"/>
<keyword evidence="1" id="KW-0560">Oxidoreductase</keyword>
<dbReference type="PANTHER" id="PTHR39624:SF2">
    <property type="entry name" value="OSMC-LIKE PROTEIN"/>
    <property type="match status" value="1"/>
</dbReference>
<dbReference type="InterPro" id="IPR003718">
    <property type="entry name" value="OsmC/Ohr_fam"/>
</dbReference>
<accession>A0ABW6A7C0</accession>
<sequence length="143" mass="15458">MAITVKETKNDVTVNAKLGATDFLTRINSGIKEVTGDEPVSFGGKDGGFNPYEFLASALSMCTAVTLRMYAQRKAMDLGEINVSVHLSNNVIDKVASFTKTISFENKGLSENELVKLKAIAESCPVNRLLNNTIVVNTNLQGE</sequence>
<dbReference type="GO" id="GO:0004601">
    <property type="term" value="F:peroxidase activity"/>
    <property type="evidence" value="ECO:0007669"/>
    <property type="project" value="UniProtKB-KW"/>
</dbReference>
<dbReference type="InterPro" id="IPR015946">
    <property type="entry name" value="KH_dom-like_a/b"/>
</dbReference>
<dbReference type="RefSeq" id="WP_386099461.1">
    <property type="nucleotide sequence ID" value="NZ_JBHUOZ010000003.1"/>
</dbReference>